<reference evidence="1" key="1">
    <citation type="submission" date="2023-03" db="EMBL/GenBank/DDBJ databases">
        <title>Chromosome-scale reference genome and RAD-based genetic map of yellow starthistle (Centaurea solstitialis) reveal putative structural variation and QTLs associated with invader traits.</title>
        <authorList>
            <person name="Reatini B."/>
            <person name="Cang F.A."/>
            <person name="Jiang Q."/>
            <person name="Mckibben M.T.W."/>
            <person name="Barker M.S."/>
            <person name="Rieseberg L.H."/>
            <person name="Dlugosch K.M."/>
        </authorList>
    </citation>
    <scope>NUCLEOTIDE SEQUENCE</scope>
    <source>
        <strain evidence="1">CAN-66</strain>
        <tissue evidence="1">Leaf</tissue>
    </source>
</reference>
<comment type="caution">
    <text evidence="1">The sequence shown here is derived from an EMBL/GenBank/DDBJ whole genome shotgun (WGS) entry which is preliminary data.</text>
</comment>
<dbReference type="AlphaFoldDB" id="A0AA38SAC9"/>
<gene>
    <name evidence="1" type="ORF">OSB04_031441</name>
</gene>
<accession>A0AA38SAC9</accession>
<evidence type="ECO:0000313" key="1">
    <source>
        <dbReference type="EMBL" id="KAJ9538708.1"/>
    </source>
</evidence>
<proteinExistence type="predicted"/>
<evidence type="ECO:0000313" key="2">
    <source>
        <dbReference type="Proteomes" id="UP001172457"/>
    </source>
</evidence>
<dbReference type="EMBL" id="JARYMX010000008">
    <property type="protein sequence ID" value="KAJ9538708.1"/>
    <property type="molecule type" value="Genomic_DNA"/>
</dbReference>
<keyword evidence="2" id="KW-1185">Reference proteome</keyword>
<sequence length="173" mass="19637">MEPIGKGVADCHPIIPLRMSRSIWRSYKSIHNGGSSRGSSWGFYRNLHCGTEVLVQSQGKQITLVQVLTSVTRVSYNGGCTITGNQGELLRFVRRVIRISSSRAFKRRSLRFWDVMKSIKLSWPLTSSRVMHRDGGTQSNRIKAMLMLMLCLGWGFAKLSINNISQLRKRTHL</sequence>
<organism evidence="1 2">
    <name type="scientific">Centaurea solstitialis</name>
    <name type="common">yellow star-thistle</name>
    <dbReference type="NCBI Taxonomy" id="347529"/>
    <lineage>
        <taxon>Eukaryota</taxon>
        <taxon>Viridiplantae</taxon>
        <taxon>Streptophyta</taxon>
        <taxon>Embryophyta</taxon>
        <taxon>Tracheophyta</taxon>
        <taxon>Spermatophyta</taxon>
        <taxon>Magnoliopsida</taxon>
        <taxon>eudicotyledons</taxon>
        <taxon>Gunneridae</taxon>
        <taxon>Pentapetalae</taxon>
        <taxon>asterids</taxon>
        <taxon>campanulids</taxon>
        <taxon>Asterales</taxon>
        <taxon>Asteraceae</taxon>
        <taxon>Carduoideae</taxon>
        <taxon>Cardueae</taxon>
        <taxon>Centaureinae</taxon>
        <taxon>Centaurea</taxon>
    </lineage>
</organism>
<dbReference type="Proteomes" id="UP001172457">
    <property type="component" value="Chromosome 8"/>
</dbReference>
<protein>
    <submittedName>
        <fullName evidence="1">Uncharacterized protein</fullName>
    </submittedName>
</protein>
<name>A0AA38SAC9_9ASTR</name>